<keyword evidence="2" id="KW-1185">Reference proteome</keyword>
<evidence type="ECO:0000313" key="1">
    <source>
        <dbReference type="EMBL" id="TFB19500.1"/>
    </source>
</evidence>
<protein>
    <submittedName>
        <fullName evidence="1">Uncharacterized protein</fullName>
    </submittedName>
</protein>
<sequence length="165" mass="19315">MSKKYKILFLALATVVVVGYIVLDVFIKSIENNDYQEDVRGATESFIEDLYKKGSKEIYNTYFSSDIKNEYSLSEWKYVHNNILELHYIEMAELIDERIGYSKVLIGDEKDHYVSKPQLILEPDKEDSVESVVNWIEEDGELKVYYIELPIQLSPEFKFTTFGVQ</sequence>
<dbReference type="EMBL" id="SOPW01000010">
    <property type="protein sequence ID" value="TFB19500.1"/>
    <property type="molecule type" value="Genomic_DNA"/>
</dbReference>
<comment type="caution">
    <text evidence="1">The sequence shown here is derived from an EMBL/GenBank/DDBJ whole genome shotgun (WGS) entry which is preliminary data.</text>
</comment>
<dbReference type="RefSeq" id="WP_134340298.1">
    <property type="nucleotide sequence ID" value="NZ_SOPW01000010.1"/>
</dbReference>
<gene>
    <name evidence="1" type="ORF">E3U55_10060</name>
</gene>
<reference evidence="1 2" key="1">
    <citation type="submission" date="2019-03" db="EMBL/GenBank/DDBJ databases">
        <authorList>
            <person name="He R.-H."/>
        </authorList>
    </citation>
    <scope>NUCLEOTIDE SEQUENCE [LARGE SCALE GENOMIC DNA]</scope>
    <source>
        <strain evidence="2">SH 714</strain>
    </source>
</reference>
<dbReference type="AlphaFoldDB" id="A0A4Y8IMN3"/>
<proteinExistence type="predicted"/>
<name>A0A4Y8IMN3_9BACI</name>
<evidence type="ECO:0000313" key="2">
    <source>
        <dbReference type="Proteomes" id="UP000297975"/>
    </source>
</evidence>
<accession>A0A4Y8IMN3</accession>
<organism evidence="1 2">
    <name type="scientific">Filobacillus milosensis</name>
    <dbReference type="NCBI Taxonomy" id="94137"/>
    <lineage>
        <taxon>Bacteria</taxon>
        <taxon>Bacillati</taxon>
        <taxon>Bacillota</taxon>
        <taxon>Bacilli</taxon>
        <taxon>Bacillales</taxon>
        <taxon>Bacillaceae</taxon>
        <taxon>Filobacillus</taxon>
    </lineage>
</organism>
<dbReference type="Proteomes" id="UP000297975">
    <property type="component" value="Unassembled WGS sequence"/>
</dbReference>